<protein>
    <recommendedName>
        <fullName evidence="3">Zinc ribbon domain-containing protein</fullName>
    </recommendedName>
</protein>
<reference evidence="1" key="2">
    <citation type="submission" date="2021-04" db="EMBL/GenBank/DDBJ databases">
        <authorList>
            <person name="Gilroy R."/>
        </authorList>
    </citation>
    <scope>NUCLEOTIDE SEQUENCE</scope>
    <source>
        <strain evidence="1">CHK179-28034</strain>
    </source>
</reference>
<accession>A0A9D2EJL1</accession>
<evidence type="ECO:0000313" key="2">
    <source>
        <dbReference type="Proteomes" id="UP000824049"/>
    </source>
</evidence>
<dbReference type="EMBL" id="DXBR01000036">
    <property type="protein sequence ID" value="HIZ38894.1"/>
    <property type="molecule type" value="Genomic_DNA"/>
</dbReference>
<evidence type="ECO:0000313" key="1">
    <source>
        <dbReference type="EMBL" id="HIZ38894.1"/>
    </source>
</evidence>
<organism evidence="1 2">
    <name type="scientific">Candidatus Anaerobutyricum stercoris</name>
    <dbReference type="NCBI Taxonomy" id="2838457"/>
    <lineage>
        <taxon>Bacteria</taxon>
        <taxon>Bacillati</taxon>
        <taxon>Bacillota</taxon>
        <taxon>Clostridia</taxon>
        <taxon>Lachnospirales</taxon>
        <taxon>Lachnospiraceae</taxon>
        <taxon>Anaerobutyricum</taxon>
    </lineage>
</organism>
<dbReference type="AlphaFoldDB" id="A0A9D2EJL1"/>
<name>A0A9D2EJL1_9FIRM</name>
<proteinExistence type="predicted"/>
<sequence>MNCPRCRTIAKMNDKFCRECGFPLNMGTAQTNKTRKLKSVLYDAEIKALFVNGILMENVTAFSLKCEGFGKCSLVVSKDDCFVDESK</sequence>
<gene>
    <name evidence="1" type="ORF">H9968_03060</name>
</gene>
<comment type="caution">
    <text evidence="1">The sequence shown here is derived from an EMBL/GenBank/DDBJ whole genome shotgun (WGS) entry which is preliminary data.</text>
</comment>
<reference evidence="1" key="1">
    <citation type="journal article" date="2021" name="PeerJ">
        <title>Extensive microbial diversity within the chicken gut microbiome revealed by metagenomics and culture.</title>
        <authorList>
            <person name="Gilroy R."/>
            <person name="Ravi A."/>
            <person name="Getino M."/>
            <person name="Pursley I."/>
            <person name="Horton D.L."/>
            <person name="Alikhan N.F."/>
            <person name="Baker D."/>
            <person name="Gharbi K."/>
            <person name="Hall N."/>
            <person name="Watson M."/>
            <person name="Adriaenssens E.M."/>
            <person name="Foster-Nyarko E."/>
            <person name="Jarju S."/>
            <person name="Secka A."/>
            <person name="Antonio M."/>
            <person name="Oren A."/>
            <person name="Chaudhuri R.R."/>
            <person name="La Ragione R."/>
            <person name="Hildebrand F."/>
            <person name="Pallen M.J."/>
        </authorList>
    </citation>
    <scope>NUCLEOTIDE SEQUENCE</scope>
    <source>
        <strain evidence="1">CHK179-28034</strain>
    </source>
</reference>
<dbReference type="Proteomes" id="UP000824049">
    <property type="component" value="Unassembled WGS sequence"/>
</dbReference>
<evidence type="ECO:0008006" key="3">
    <source>
        <dbReference type="Google" id="ProtNLM"/>
    </source>
</evidence>